<dbReference type="Gene3D" id="6.20.190.10">
    <property type="entry name" value="Nutrient germinant receptor protein C, domain 1"/>
    <property type="match status" value="1"/>
</dbReference>
<evidence type="ECO:0000313" key="12">
    <source>
        <dbReference type="Proteomes" id="UP001596113"/>
    </source>
</evidence>
<feature type="domain" description="Spore germination protein N-terminal" evidence="10">
    <location>
        <begin position="23"/>
        <end position="198"/>
    </location>
</feature>
<keyword evidence="5" id="KW-0472">Membrane</keyword>
<name>A0ABW0HYA5_9BACL</name>
<keyword evidence="4 8" id="KW-0732">Signal</keyword>
<evidence type="ECO:0000259" key="10">
    <source>
        <dbReference type="Pfam" id="PF25198"/>
    </source>
</evidence>
<keyword evidence="3" id="KW-0309">Germination</keyword>
<dbReference type="InterPro" id="IPR046953">
    <property type="entry name" value="Spore_GerAC-like_C"/>
</dbReference>
<dbReference type="InterPro" id="IPR057336">
    <property type="entry name" value="GerAC_N"/>
</dbReference>
<keyword evidence="6" id="KW-0564">Palmitate</keyword>
<feature type="domain" description="Spore germination GerAC-like C-terminal" evidence="9">
    <location>
        <begin position="224"/>
        <end position="389"/>
    </location>
</feature>
<sequence length="403" mass="45134">MRRKLIVLLASFIALSTMTGCWNRRELDELAIAVAFGIDKADNGRFLVSAQVVDPSEVAAKRGGGTRTPVVLYQTTGRTIFEALRKMTTGAPRKIYTSHLRILVIQEQLAREGIRKVLDFLSRNHELRSDFFVVVAKGERAENVLKITTHLESIPANLMFSSLKTSHKVWAPTVGVTLGKLIDDIVREGQQPVITGLEIIGEQKAGENKKNAEEISPPVQLKYSGLGVFSEDRLVGWLNETESKAYNFIQNYVKSTVGVIECPRGDGDLSLELMNSKTKVTGHLRNGKPYVNIAMRLEANIGEVGCAIDLTKPDTITEVEKIGGDKVRKFAEETVRKVQEKYGADIFGFGEVMHRSHPRYWKKASKDWEHIFRELQVNVTVDVKIRHIGTESQSFIEQIGKEE</sequence>
<evidence type="ECO:0000256" key="8">
    <source>
        <dbReference type="SAM" id="SignalP"/>
    </source>
</evidence>
<dbReference type="PANTHER" id="PTHR35789:SF1">
    <property type="entry name" value="SPORE GERMINATION PROTEIN B3"/>
    <property type="match status" value="1"/>
</dbReference>
<dbReference type="PROSITE" id="PS51257">
    <property type="entry name" value="PROKAR_LIPOPROTEIN"/>
    <property type="match status" value="1"/>
</dbReference>
<dbReference type="Gene3D" id="3.30.300.210">
    <property type="entry name" value="Nutrient germinant receptor protein C, domain 3"/>
    <property type="match status" value="1"/>
</dbReference>
<dbReference type="Pfam" id="PF25198">
    <property type="entry name" value="Spore_GerAC_N"/>
    <property type="match status" value="1"/>
</dbReference>
<keyword evidence="7" id="KW-0449">Lipoprotein</keyword>
<accession>A0ABW0HYA5</accession>
<dbReference type="EMBL" id="JBHSMI010000029">
    <property type="protein sequence ID" value="MFC5405275.1"/>
    <property type="molecule type" value="Genomic_DNA"/>
</dbReference>
<reference evidence="12" key="1">
    <citation type="journal article" date="2019" name="Int. J. Syst. Evol. Microbiol.">
        <title>The Global Catalogue of Microorganisms (GCM) 10K type strain sequencing project: providing services to taxonomists for standard genome sequencing and annotation.</title>
        <authorList>
            <consortium name="The Broad Institute Genomics Platform"/>
            <consortium name="The Broad Institute Genome Sequencing Center for Infectious Disease"/>
            <person name="Wu L."/>
            <person name="Ma J."/>
        </authorList>
    </citation>
    <scope>NUCLEOTIDE SEQUENCE [LARGE SCALE GENOMIC DNA]</scope>
    <source>
        <strain evidence="12">CGMCC 1.18575</strain>
    </source>
</reference>
<dbReference type="Proteomes" id="UP001596113">
    <property type="component" value="Unassembled WGS sequence"/>
</dbReference>
<proteinExistence type="inferred from homology"/>
<dbReference type="RefSeq" id="WP_378136376.1">
    <property type="nucleotide sequence ID" value="NZ_JBHSMI010000029.1"/>
</dbReference>
<evidence type="ECO:0000256" key="5">
    <source>
        <dbReference type="ARBA" id="ARBA00023136"/>
    </source>
</evidence>
<keyword evidence="12" id="KW-1185">Reference proteome</keyword>
<evidence type="ECO:0000259" key="9">
    <source>
        <dbReference type="Pfam" id="PF05504"/>
    </source>
</evidence>
<evidence type="ECO:0000256" key="2">
    <source>
        <dbReference type="ARBA" id="ARBA00007886"/>
    </source>
</evidence>
<comment type="similarity">
    <text evidence="2">Belongs to the GerABKC lipoprotein family.</text>
</comment>
<dbReference type="Pfam" id="PF05504">
    <property type="entry name" value="Spore_GerAC"/>
    <property type="match status" value="1"/>
</dbReference>
<dbReference type="InterPro" id="IPR008844">
    <property type="entry name" value="Spore_GerAC-like"/>
</dbReference>
<dbReference type="InterPro" id="IPR038501">
    <property type="entry name" value="Spore_GerAC_C_sf"/>
</dbReference>
<evidence type="ECO:0000256" key="6">
    <source>
        <dbReference type="ARBA" id="ARBA00023139"/>
    </source>
</evidence>
<dbReference type="PANTHER" id="PTHR35789">
    <property type="entry name" value="SPORE GERMINATION PROTEIN B3"/>
    <property type="match status" value="1"/>
</dbReference>
<gene>
    <name evidence="11" type="ORF">ACFPOF_21245</name>
</gene>
<dbReference type="NCBIfam" id="TIGR02887">
    <property type="entry name" value="spore_ger_x_C"/>
    <property type="match status" value="1"/>
</dbReference>
<feature type="chain" id="PRO_5045417529" evidence="8">
    <location>
        <begin position="20"/>
        <end position="403"/>
    </location>
</feature>
<evidence type="ECO:0000256" key="7">
    <source>
        <dbReference type="ARBA" id="ARBA00023288"/>
    </source>
</evidence>
<comment type="caution">
    <text evidence="11">The sequence shown here is derived from an EMBL/GenBank/DDBJ whole genome shotgun (WGS) entry which is preliminary data.</text>
</comment>
<feature type="signal peptide" evidence="8">
    <location>
        <begin position="1"/>
        <end position="19"/>
    </location>
</feature>
<comment type="subcellular location">
    <subcellularLocation>
        <location evidence="1">Membrane</location>
        <topology evidence="1">Lipid-anchor</topology>
    </subcellularLocation>
</comment>
<evidence type="ECO:0000256" key="4">
    <source>
        <dbReference type="ARBA" id="ARBA00022729"/>
    </source>
</evidence>
<protein>
    <submittedName>
        <fullName evidence="11">Ger(X)C family spore germination protein</fullName>
    </submittedName>
</protein>
<evidence type="ECO:0000256" key="1">
    <source>
        <dbReference type="ARBA" id="ARBA00004635"/>
    </source>
</evidence>
<evidence type="ECO:0000256" key="3">
    <source>
        <dbReference type="ARBA" id="ARBA00022544"/>
    </source>
</evidence>
<organism evidence="11 12">
    <name type="scientific">Cohnella soli</name>
    <dbReference type="NCBI Taxonomy" id="425005"/>
    <lineage>
        <taxon>Bacteria</taxon>
        <taxon>Bacillati</taxon>
        <taxon>Bacillota</taxon>
        <taxon>Bacilli</taxon>
        <taxon>Bacillales</taxon>
        <taxon>Paenibacillaceae</taxon>
        <taxon>Cohnella</taxon>
    </lineage>
</organism>
<evidence type="ECO:0000313" key="11">
    <source>
        <dbReference type="EMBL" id="MFC5405275.1"/>
    </source>
</evidence>